<accession>A0A9P6JBL8</accession>
<keyword evidence="4" id="KW-1185">Reference proteome</keyword>
<feature type="region of interest" description="Disordered" evidence="1">
    <location>
        <begin position="1"/>
        <end position="109"/>
    </location>
</feature>
<comment type="caution">
    <text evidence="3">The sequence shown here is derived from an EMBL/GenBank/DDBJ whole genome shotgun (WGS) entry which is preliminary data.</text>
</comment>
<reference evidence="3" key="1">
    <citation type="journal article" date="2020" name="Fungal Divers.">
        <title>Resolving the Mortierellaceae phylogeny through synthesis of multi-gene phylogenetics and phylogenomics.</title>
        <authorList>
            <person name="Vandepol N."/>
            <person name="Liber J."/>
            <person name="Desiro A."/>
            <person name="Na H."/>
            <person name="Kennedy M."/>
            <person name="Barry K."/>
            <person name="Grigoriev I.V."/>
            <person name="Miller A.N."/>
            <person name="O'Donnell K."/>
            <person name="Stajich J.E."/>
            <person name="Bonito G."/>
        </authorList>
    </citation>
    <scope>NUCLEOTIDE SEQUENCE</scope>
    <source>
        <strain evidence="3">CK1249</strain>
    </source>
</reference>
<evidence type="ECO:0000256" key="1">
    <source>
        <dbReference type="SAM" id="MobiDB-lite"/>
    </source>
</evidence>
<proteinExistence type="predicted"/>
<feature type="transmembrane region" description="Helical" evidence="2">
    <location>
        <begin position="214"/>
        <end position="231"/>
    </location>
</feature>
<feature type="compositionally biased region" description="Basic and acidic residues" evidence="1">
    <location>
        <begin position="46"/>
        <end position="56"/>
    </location>
</feature>
<feature type="compositionally biased region" description="Polar residues" evidence="1">
    <location>
        <begin position="57"/>
        <end position="67"/>
    </location>
</feature>
<organism evidence="3 4">
    <name type="scientific">Mortierella alpina</name>
    <name type="common">Oleaginous fungus</name>
    <name type="synonym">Mortierella renispora</name>
    <dbReference type="NCBI Taxonomy" id="64518"/>
    <lineage>
        <taxon>Eukaryota</taxon>
        <taxon>Fungi</taxon>
        <taxon>Fungi incertae sedis</taxon>
        <taxon>Mucoromycota</taxon>
        <taxon>Mortierellomycotina</taxon>
        <taxon>Mortierellomycetes</taxon>
        <taxon>Mortierellales</taxon>
        <taxon>Mortierellaceae</taxon>
        <taxon>Mortierella</taxon>
    </lineage>
</organism>
<sequence>MARSKLRRNSDASRATIGTQGLDPHRRPSERQELSEAMDYAQRLQETPRGEHDPSRRSSANVQSASRRAQDHDTIPSEPKAFETAAVHRTERSRLNSGPRSSHEDDADEDDPLECGYLNLVLGEWKRRLCQLGGVLGLTTSDCSIWTKLHDWHQDVSMWTQLGSVTTDWAGFLKPFFVFYGTLFLIPTILSQIVSMDRTRIRHADRGILSRRTTSGLSYFVLRFAMAYLLAQSDDSLWSLIEERKEIFRYVPCTLVLITSGIGTILSLASIA</sequence>
<protein>
    <submittedName>
        <fullName evidence="3">Uncharacterized protein</fullName>
    </submittedName>
</protein>
<dbReference type="Proteomes" id="UP000738359">
    <property type="component" value="Unassembled WGS sequence"/>
</dbReference>
<gene>
    <name evidence="3" type="ORF">BGZ70_006121</name>
</gene>
<keyword evidence="2" id="KW-0472">Membrane</keyword>
<feature type="transmembrane region" description="Helical" evidence="2">
    <location>
        <begin position="169"/>
        <end position="194"/>
    </location>
</feature>
<evidence type="ECO:0000313" key="3">
    <source>
        <dbReference type="EMBL" id="KAF9964660.1"/>
    </source>
</evidence>
<dbReference type="EMBL" id="JAAAHY010000338">
    <property type="protein sequence ID" value="KAF9964660.1"/>
    <property type="molecule type" value="Genomic_DNA"/>
</dbReference>
<feature type="compositionally biased region" description="Basic and acidic residues" evidence="1">
    <location>
        <begin position="23"/>
        <end position="34"/>
    </location>
</feature>
<name>A0A9P6JBL8_MORAP</name>
<dbReference type="AlphaFoldDB" id="A0A9P6JBL8"/>
<feature type="transmembrane region" description="Helical" evidence="2">
    <location>
        <begin position="247"/>
        <end position="269"/>
    </location>
</feature>
<keyword evidence="2" id="KW-0812">Transmembrane</keyword>
<dbReference type="OrthoDB" id="10372489at2759"/>
<evidence type="ECO:0000313" key="4">
    <source>
        <dbReference type="Proteomes" id="UP000738359"/>
    </source>
</evidence>
<evidence type="ECO:0000256" key="2">
    <source>
        <dbReference type="SAM" id="Phobius"/>
    </source>
</evidence>
<keyword evidence="2" id="KW-1133">Transmembrane helix</keyword>